<dbReference type="OrthoDB" id="5794373at2"/>
<evidence type="ECO:0000313" key="1">
    <source>
        <dbReference type="EMBL" id="OCX69171.1"/>
    </source>
</evidence>
<protein>
    <recommendedName>
        <fullName evidence="5">DUF1641 domain-containing protein</fullName>
    </recommendedName>
</protein>
<comment type="caution">
    <text evidence="2">The sequence shown here is derived from an EMBL/GenBank/DDBJ whole genome shotgun (WGS) entry which is preliminary data.</text>
</comment>
<dbReference type="AlphaFoldDB" id="A0A1C2JM17"/>
<evidence type="ECO:0000313" key="3">
    <source>
        <dbReference type="Proteomes" id="UP000094893"/>
    </source>
</evidence>
<dbReference type="RefSeq" id="WP_024894823.1">
    <property type="nucleotide sequence ID" value="NZ_LWRY01000231.1"/>
</dbReference>
<sequence length="267" mass="28613">MAAVMAETSEDELQRAQEALVHLVQNGDLERIVHLARLSGAAADSMSDEMVGRLAGLASDGLDLVDQVTRSQVARALPAISSLVENGDLERIVQLARLSGAAADSMSDEMVGRLAGLASDGMDLLDRVNRSQVVNALPAISALVENGDLERIVHLARMAGAAGDSMNDEMVSRLATLATDAMCLLDRATRTGVMDRLLAVAEKMDQDHILTDFLHCLSGATEEAASAPIPKGGIAGLWDMMKKLETQQTIQFLMLVGKHFRSCRLRH</sequence>
<keyword evidence="4" id="KW-1185">Reference proteome</keyword>
<organism evidence="2 3">
    <name type="scientific">Acidithiobacillus thiooxidans</name>
    <name type="common">Thiobacillus thiooxidans</name>
    <dbReference type="NCBI Taxonomy" id="930"/>
    <lineage>
        <taxon>Bacteria</taxon>
        <taxon>Pseudomonadati</taxon>
        <taxon>Pseudomonadota</taxon>
        <taxon>Acidithiobacillia</taxon>
        <taxon>Acidithiobacillales</taxon>
        <taxon>Acidithiobacillaceae</taxon>
        <taxon>Acidithiobacillus</taxon>
    </lineage>
</organism>
<proteinExistence type="predicted"/>
<dbReference type="Proteomes" id="UP000095008">
    <property type="component" value="Unassembled WGS sequence"/>
</dbReference>
<reference evidence="2 3" key="1">
    <citation type="journal article" date="2016" name="Int. J. Mol. Sci.">
        <title>Comparative genomics of the extreme acidophile Acidithiobacillus thiooxidans reveals intraspecific divergence and niche adaptation.</title>
        <authorList>
            <person name="Zhang X."/>
            <person name="Feng X."/>
            <person name="Tao J."/>
            <person name="Ma L."/>
            <person name="Xiao Y."/>
            <person name="Liang Y."/>
            <person name="Liu X."/>
            <person name="Yin H."/>
        </authorList>
    </citation>
    <scope>NUCLEOTIDE SEQUENCE [LARGE SCALE GENOMIC DNA]</scope>
    <source>
        <strain evidence="2 3">A02</strain>
        <strain evidence="1">DXS-W</strain>
    </source>
</reference>
<evidence type="ECO:0008006" key="5">
    <source>
        <dbReference type="Google" id="ProtNLM"/>
    </source>
</evidence>
<gene>
    <name evidence="1" type="ORF">A6M23_15880</name>
    <name evidence="2" type="ORF">A6P07_12940</name>
</gene>
<dbReference type="Proteomes" id="UP000094893">
    <property type="component" value="Unassembled WGS sequence"/>
</dbReference>
<evidence type="ECO:0000313" key="4">
    <source>
        <dbReference type="Proteomes" id="UP000095008"/>
    </source>
</evidence>
<evidence type="ECO:0000313" key="2">
    <source>
        <dbReference type="EMBL" id="OCX71040.1"/>
    </source>
</evidence>
<dbReference type="EMBL" id="LWSA01000181">
    <property type="protein sequence ID" value="OCX71040.1"/>
    <property type="molecule type" value="Genomic_DNA"/>
</dbReference>
<accession>A0A1C2JM17</accession>
<name>A0A1C2JM17_ACITH</name>
<dbReference type="EMBL" id="LWRY01000231">
    <property type="protein sequence ID" value="OCX69171.1"/>
    <property type="molecule type" value="Genomic_DNA"/>
</dbReference>
<dbReference type="eggNOG" id="ENOG502ZNEH">
    <property type="taxonomic scope" value="Bacteria"/>
</dbReference>